<organism evidence="1 2">
    <name type="scientific">Pelagibacterium lacus</name>
    <dbReference type="NCBI Taxonomy" id="2282655"/>
    <lineage>
        <taxon>Bacteria</taxon>
        <taxon>Pseudomonadati</taxon>
        <taxon>Pseudomonadota</taxon>
        <taxon>Alphaproteobacteria</taxon>
        <taxon>Hyphomicrobiales</taxon>
        <taxon>Devosiaceae</taxon>
        <taxon>Pelagibacterium</taxon>
    </lineage>
</organism>
<gene>
    <name evidence="1" type="ORF">DVH29_14820</name>
</gene>
<protein>
    <submittedName>
        <fullName evidence="1">Uncharacterized protein</fullName>
    </submittedName>
</protein>
<proteinExistence type="predicted"/>
<dbReference type="OrthoDB" id="8460488at2"/>
<evidence type="ECO:0000313" key="2">
    <source>
        <dbReference type="Proteomes" id="UP000253759"/>
    </source>
</evidence>
<dbReference type="EMBL" id="QQNH01000034">
    <property type="protein sequence ID" value="RDE07799.1"/>
    <property type="molecule type" value="Genomic_DNA"/>
</dbReference>
<keyword evidence="2" id="KW-1185">Reference proteome</keyword>
<reference evidence="2" key="1">
    <citation type="submission" date="2018-07" db="EMBL/GenBank/DDBJ databases">
        <authorList>
            <person name="Liu B.-T."/>
            <person name="Du Z."/>
        </authorList>
    </citation>
    <scope>NUCLEOTIDE SEQUENCE [LARGE SCALE GENOMIC DNA]</scope>
    <source>
        <strain evidence="2">XYN52</strain>
    </source>
</reference>
<dbReference type="RefSeq" id="WP_114646969.1">
    <property type="nucleotide sequence ID" value="NZ_QQNH01000034.1"/>
</dbReference>
<comment type="caution">
    <text evidence="1">The sequence shown here is derived from an EMBL/GenBank/DDBJ whole genome shotgun (WGS) entry which is preliminary data.</text>
</comment>
<name>A0A369W183_9HYPH</name>
<dbReference type="Proteomes" id="UP000253759">
    <property type="component" value="Unassembled WGS sequence"/>
</dbReference>
<accession>A0A369W183</accession>
<evidence type="ECO:0000313" key="1">
    <source>
        <dbReference type="EMBL" id="RDE07799.1"/>
    </source>
</evidence>
<dbReference type="AlphaFoldDB" id="A0A369W183"/>
<sequence length="150" mass="16423">MSIEITVPGVDVIVQYHHEDAEHEIARMSPSRSYGADTNLSTWRRALTAVKLNGTDGYAFEGHSLKPEDSATLNAGTVVIAVDTSWARASWYAGSYVKPVERSARLLLVKEDGLETLIESSKKSWARDLLGYLATNRQLCEEAGIEIIGG</sequence>